<dbReference type="Pfam" id="PF01189">
    <property type="entry name" value="Methyltr_RsmB-F"/>
    <property type="match status" value="1"/>
</dbReference>
<evidence type="ECO:0000313" key="8">
    <source>
        <dbReference type="Proteomes" id="UP001357733"/>
    </source>
</evidence>
<dbReference type="GO" id="GO:0006355">
    <property type="term" value="P:regulation of DNA-templated transcription"/>
    <property type="evidence" value="ECO:0007669"/>
    <property type="project" value="InterPro"/>
</dbReference>
<keyword evidence="2 5" id="KW-0808">Transferase</keyword>
<dbReference type="PRINTS" id="PR02008">
    <property type="entry name" value="RCMTFAMILY"/>
</dbReference>
<dbReference type="GO" id="GO:0003723">
    <property type="term" value="F:RNA binding"/>
    <property type="evidence" value="ECO:0007669"/>
    <property type="project" value="UniProtKB-UniRule"/>
</dbReference>
<dbReference type="SUPFAM" id="SSF53335">
    <property type="entry name" value="S-adenosyl-L-methionine-dependent methyltransferases"/>
    <property type="match status" value="1"/>
</dbReference>
<dbReference type="Gene3D" id="3.40.50.150">
    <property type="entry name" value="Vaccinia Virus protein VP39"/>
    <property type="match status" value="1"/>
</dbReference>
<dbReference type="InterPro" id="IPR049560">
    <property type="entry name" value="MeTrfase_RsmB-F_NOP2_cat"/>
</dbReference>
<dbReference type="Pfam" id="PF01029">
    <property type="entry name" value="NusB"/>
    <property type="match status" value="1"/>
</dbReference>
<dbReference type="GO" id="GO:0008173">
    <property type="term" value="F:RNA methyltransferase activity"/>
    <property type="evidence" value="ECO:0007669"/>
    <property type="project" value="InterPro"/>
</dbReference>
<accession>A0AAW9MY64</accession>
<feature type="binding site" evidence="5">
    <location>
        <position position="297"/>
    </location>
    <ligand>
        <name>S-adenosyl-L-methionine</name>
        <dbReference type="ChEBI" id="CHEBI:59789"/>
    </ligand>
</feature>
<dbReference type="PANTHER" id="PTHR22807">
    <property type="entry name" value="NOP2 YEAST -RELATED NOL1/NOP2/FMU SUN DOMAIN-CONTAINING"/>
    <property type="match status" value="1"/>
</dbReference>
<dbReference type="Gene3D" id="1.10.940.10">
    <property type="entry name" value="NusB-like"/>
    <property type="match status" value="1"/>
</dbReference>
<protein>
    <submittedName>
        <fullName evidence="7">Transcription antitermination factor NusB</fullName>
    </submittedName>
</protein>
<evidence type="ECO:0000313" key="7">
    <source>
        <dbReference type="EMBL" id="MEB3429510.1"/>
    </source>
</evidence>
<evidence type="ECO:0000256" key="1">
    <source>
        <dbReference type="ARBA" id="ARBA00022603"/>
    </source>
</evidence>
<dbReference type="InterPro" id="IPR035926">
    <property type="entry name" value="NusB-like_sf"/>
</dbReference>
<dbReference type="InterPro" id="IPR029063">
    <property type="entry name" value="SAM-dependent_MTases_sf"/>
</dbReference>
<dbReference type="CDD" id="cd02440">
    <property type="entry name" value="AdoMet_MTases"/>
    <property type="match status" value="1"/>
</dbReference>
<reference evidence="7 8" key="1">
    <citation type="submission" date="2024-01" db="EMBL/GenBank/DDBJ databases">
        <title>Complete genome sequence of Citroniella saccharovorans strain M6.X9, isolated from human fecal sample.</title>
        <authorList>
            <person name="Cheng G."/>
            <person name="Westerholm M."/>
            <person name="Schnurer A."/>
        </authorList>
    </citation>
    <scope>NUCLEOTIDE SEQUENCE [LARGE SCALE GENOMIC DNA]</scope>
    <source>
        <strain evidence="7 8">DSM 29873</strain>
    </source>
</reference>
<dbReference type="Proteomes" id="UP001357733">
    <property type="component" value="Unassembled WGS sequence"/>
</dbReference>
<feature type="domain" description="SAM-dependent MTase RsmB/NOP-type" evidence="6">
    <location>
        <begin position="145"/>
        <end position="417"/>
    </location>
</feature>
<evidence type="ECO:0000256" key="5">
    <source>
        <dbReference type="PROSITE-ProRule" id="PRU01023"/>
    </source>
</evidence>
<dbReference type="EMBL" id="JAYKOT010000003">
    <property type="protein sequence ID" value="MEB3429510.1"/>
    <property type="molecule type" value="Genomic_DNA"/>
</dbReference>
<keyword evidence="3 5" id="KW-0949">S-adenosyl-L-methionine</keyword>
<dbReference type="InterPro" id="IPR023267">
    <property type="entry name" value="RCMT"/>
</dbReference>
<evidence type="ECO:0000256" key="4">
    <source>
        <dbReference type="ARBA" id="ARBA00022884"/>
    </source>
</evidence>
<keyword evidence="1 5" id="KW-0489">Methyltransferase</keyword>
<dbReference type="PANTHER" id="PTHR22807:SF53">
    <property type="entry name" value="RIBOSOMAL RNA SMALL SUBUNIT METHYLTRANSFERASE B-RELATED"/>
    <property type="match status" value="1"/>
</dbReference>
<dbReference type="GO" id="GO:0001510">
    <property type="term" value="P:RNA methylation"/>
    <property type="evidence" value="ECO:0007669"/>
    <property type="project" value="InterPro"/>
</dbReference>
<organism evidence="7 8">
    <name type="scientific">Citroniella saccharovorans</name>
    <dbReference type="NCBI Taxonomy" id="2053367"/>
    <lineage>
        <taxon>Bacteria</taxon>
        <taxon>Bacillati</taxon>
        <taxon>Bacillota</taxon>
        <taxon>Tissierellia</taxon>
        <taxon>Tissierellales</taxon>
        <taxon>Peptoniphilaceae</taxon>
        <taxon>Citroniella</taxon>
    </lineage>
</organism>
<proteinExistence type="inferred from homology"/>
<keyword evidence="4 5" id="KW-0694">RNA-binding</keyword>
<dbReference type="InterPro" id="IPR001678">
    <property type="entry name" value="MeTrfase_RsmB-F_NOP2_dom"/>
</dbReference>
<evidence type="ECO:0000256" key="2">
    <source>
        <dbReference type="ARBA" id="ARBA00022679"/>
    </source>
</evidence>
<comment type="similarity">
    <text evidence="5">Belongs to the class I-like SAM-binding methyltransferase superfamily. RsmB/NOP family.</text>
</comment>
<dbReference type="PROSITE" id="PS51686">
    <property type="entry name" value="SAM_MT_RSMB_NOP"/>
    <property type="match status" value="1"/>
</dbReference>
<feature type="active site" description="Nucleophile" evidence="5">
    <location>
        <position position="368"/>
    </location>
</feature>
<feature type="binding site" evidence="5">
    <location>
        <position position="270"/>
    </location>
    <ligand>
        <name>S-adenosyl-L-methionine</name>
        <dbReference type="ChEBI" id="CHEBI:59789"/>
    </ligand>
</feature>
<keyword evidence="8" id="KW-1185">Reference proteome</keyword>
<comment type="caution">
    <text evidence="5">Lacks conserved residue(s) required for the propagation of feature annotation.</text>
</comment>
<comment type="caution">
    <text evidence="7">The sequence shown here is derived from an EMBL/GenBank/DDBJ whole genome shotgun (WGS) entry which is preliminary data.</text>
</comment>
<feature type="binding site" evidence="5">
    <location>
        <position position="315"/>
    </location>
    <ligand>
        <name>S-adenosyl-L-methionine</name>
        <dbReference type="ChEBI" id="CHEBI:59789"/>
    </ligand>
</feature>
<dbReference type="RefSeq" id="WP_324619695.1">
    <property type="nucleotide sequence ID" value="NZ_JAYKOT010000003.1"/>
</dbReference>
<evidence type="ECO:0000256" key="3">
    <source>
        <dbReference type="ARBA" id="ARBA00022691"/>
    </source>
</evidence>
<dbReference type="InterPro" id="IPR006027">
    <property type="entry name" value="NusB_RsmB_TIM44"/>
</dbReference>
<name>A0AAW9MY64_9FIRM</name>
<dbReference type="AlphaFoldDB" id="A0AAW9MY64"/>
<sequence>MKDNISSRKIAVDSIYNIIYNDSFSDIIVRKNKDLFTDNRDFTLYQKIVLGSLERIFELDFIISELSNIKFNKIDKIILSILRCAIYELMYLESKDYAVINEYVNLTVINKRKFSKGYVNAILRNFLRNKNKLLDNVINSTNEQVRYNINQEIIDYFKLNYSNYDKILMSFYDINPLTVRANKDIDLSEEVLFKKTKYDNFYLVKDPQEFFLSDYFKNNKVSIQSLGSYIAGRCLDAKDNNLVLDLCSAPGTKARQILDSFNGGHIVSNDIDKNKNRLIEENLKYFGKNRYEIRNFDATVEIKEFREKFDRVLIDVPCSNLGLISKKPEIRFKRTMNYIYDISNIQKKIIDCAIKYLKVGGVLVYSTCTYGNLENLDNYNYLKSILDVYAIDNEDYIQIDNYTHKSNGFFIARFKKS</sequence>
<dbReference type="SUPFAM" id="SSF48013">
    <property type="entry name" value="NusB-like"/>
    <property type="match status" value="1"/>
</dbReference>
<evidence type="ECO:0000259" key="6">
    <source>
        <dbReference type="PROSITE" id="PS51686"/>
    </source>
</evidence>
<gene>
    <name evidence="7" type="ORF">VLK81_05710</name>
</gene>